<evidence type="ECO:0000313" key="2">
    <source>
        <dbReference type="Proteomes" id="UP001148662"/>
    </source>
</evidence>
<organism evidence="1 2">
    <name type="scientific">Phlebia brevispora</name>
    <dbReference type="NCBI Taxonomy" id="194682"/>
    <lineage>
        <taxon>Eukaryota</taxon>
        <taxon>Fungi</taxon>
        <taxon>Dikarya</taxon>
        <taxon>Basidiomycota</taxon>
        <taxon>Agaricomycotina</taxon>
        <taxon>Agaricomycetes</taxon>
        <taxon>Polyporales</taxon>
        <taxon>Meruliaceae</taxon>
        <taxon>Phlebia</taxon>
    </lineage>
</organism>
<dbReference type="EMBL" id="JANHOG010002654">
    <property type="protein sequence ID" value="KAJ3521251.1"/>
    <property type="molecule type" value="Genomic_DNA"/>
</dbReference>
<sequence length="431" mass="49442">MSGFTILSPLNPSANTCGYCGPPGQRSTEETSYHSAECIPMQLSCQDYQAMIDRGWRRSGTYCYKPDLKRSCCPQYTIKYASLFHDVCPRRVSGNYFIGTFEAALGDEITYIVSPYRFNRWVLHGDDHQGSGTKHKGKDNQPSKLEEAIHASELEHCASTSGPEPAHKFQVTLEPASYTDEKFALYQIYQRDIHKEQEKKPQSFRRFLVENNLHREDIPYATSPPSHLPHHYGAYHQLYRLDGELIAMGVIDILPSCVSSVYFMYNSKWDRFSLGKLSALREASIAREMHAAGAPGMQYLYMGFYIYSCQKMRYKGEYSPSFLADPEDYTWHPLEECKPLLEQYRYACFSHPEHSIEEDYIGEDHNPQLSHNDLKDVNVVISVQDRRAIIAPVEESPEWRRDSVKRAVMTTVDALGPTLAKRVILYFVYGP</sequence>
<name>A0ACC1RK06_9APHY</name>
<protein>
    <submittedName>
        <fullName evidence="1">Uncharacterized protein</fullName>
    </submittedName>
</protein>
<gene>
    <name evidence="1" type="ORF">NM688_g9040</name>
</gene>
<reference evidence="1" key="1">
    <citation type="submission" date="2022-07" db="EMBL/GenBank/DDBJ databases">
        <title>Genome Sequence of Phlebia brevispora.</title>
        <authorList>
            <person name="Buettner E."/>
        </authorList>
    </citation>
    <scope>NUCLEOTIDE SEQUENCE</scope>
    <source>
        <strain evidence="1">MPL23</strain>
    </source>
</reference>
<dbReference type="Proteomes" id="UP001148662">
    <property type="component" value="Unassembled WGS sequence"/>
</dbReference>
<accession>A0ACC1RK06</accession>
<proteinExistence type="predicted"/>
<comment type="caution">
    <text evidence="1">The sequence shown here is derived from an EMBL/GenBank/DDBJ whole genome shotgun (WGS) entry which is preliminary data.</text>
</comment>
<evidence type="ECO:0000313" key="1">
    <source>
        <dbReference type="EMBL" id="KAJ3521251.1"/>
    </source>
</evidence>
<keyword evidence="2" id="KW-1185">Reference proteome</keyword>